<sequence length="397" mass="43722">MVTVRIHIDGWHQHYGIRIDLEQNTAGMTVLQTFGEIGVIIVISNVAVLCETLFWGESLLLRFSPTWPDLTRSCFRRKGLKSRLNLVMLIATVIMFISASMQLALDIFSLMVVIQGALIDQSIPNLDSRLVAVTKITSSFVSNFLDMINSYFNGIESGMFQFMLSDMIVVWRAWTLCSENRKLMVGPLLTLLGSIATAIASMGVQTKVLLKGSIRLGQVAGALQYASWALSLATNLATTSLIGYKAWKHRQSIKDNLGQGNSRTKVEKIMALLVESGGIYCIFWITLLVTNFVTIRVFGRPHSVTDVIVPNAVQLAGIYPTVILVLVSLEKTIWDSRGSVVESIGGNSAHMEFAPGPGIVSKTTASRHQISVIQLDTGMQSVDFERDDYRDSIKASV</sequence>
<dbReference type="EMBL" id="KI925456">
    <property type="protein sequence ID" value="ETW84731.1"/>
    <property type="molecule type" value="Genomic_DNA"/>
</dbReference>
<name>W4KI31_HETIT</name>
<dbReference type="eggNOG" id="ENOG502SP7E">
    <property type="taxonomic scope" value="Eukaryota"/>
</dbReference>
<gene>
    <name evidence="2" type="ORF">HETIRDRAFT_116888</name>
</gene>
<evidence type="ECO:0000256" key="1">
    <source>
        <dbReference type="SAM" id="Phobius"/>
    </source>
</evidence>
<dbReference type="Proteomes" id="UP000030671">
    <property type="component" value="Unassembled WGS sequence"/>
</dbReference>
<accession>W4KI31</accession>
<feature type="transmembrane region" description="Helical" evidence="1">
    <location>
        <begin position="272"/>
        <end position="295"/>
    </location>
</feature>
<feature type="transmembrane region" description="Helical" evidence="1">
    <location>
        <begin position="151"/>
        <end position="171"/>
    </location>
</feature>
<feature type="transmembrane region" description="Helical" evidence="1">
    <location>
        <begin position="183"/>
        <end position="205"/>
    </location>
</feature>
<dbReference type="HOGENOM" id="CLU_044614_9_3_1"/>
<proteinExistence type="predicted"/>
<keyword evidence="3" id="KW-1185">Reference proteome</keyword>
<organism evidence="2 3">
    <name type="scientific">Heterobasidion irregulare (strain TC 32-1)</name>
    <dbReference type="NCBI Taxonomy" id="747525"/>
    <lineage>
        <taxon>Eukaryota</taxon>
        <taxon>Fungi</taxon>
        <taxon>Dikarya</taxon>
        <taxon>Basidiomycota</taxon>
        <taxon>Agaricomycotina</taxon>
        <taxon>Agaricomycetes</taxon>
        <taxon>Russulales</taxon>
        <taxon>Bondarzewiaceae</taxon>
        <taxon>Heterobasidion</taxon>
        <taxon>Heterobasidion annosum species complex</taxon>
    </lineage>
</organism>
<feature type="transmembrane region" description="Helical" evidence="1">
    <location>
        <begin position="225"/>
        <end position="244"/>
    </location>
</feature>
<evidence type="ECO:0000313" key="2">
    <source>
        <dbReference type="EMBL" id="ETW84731.1"/>
    </source>
</evidence>
<keyword evidence="1" id="KW-0812">Transmembrane</keyword>
<dbReference type="GeneID" id="20666524"/>
<dbReference type="InParanoid" id="W4KI31"/>
<feature type="transmembrane region" description="Helical" evidence="1">
    <location>
        <begin position="307"/>
        <end position="329"/>
    </location>
</feature>
<keyword evidence="1" id="KW-1133">Transmembrane helix</keyword>
<dbReference type="AlphaFoldDB" id="W4KI31"/>
<reference evidence="2 3" key="1">
    <citation type="journal article" date="2012" name="New Phytol.">
        <title>Insight into trade-off between wood decay and parasitism from the genome of a fungal forest pathogen.</title>
        <authorList>
            <person name="Olson A."/>
            <person name="Aerts A."/>
            <person name="Asiegbu F."/>
            <person name="Belbahri L."/>
            <person name="Bouzid O."/>
            <person name="Broberg A."/>
            <person name="Canback B."/>
            <person name="Coutinho P.M."/>
            <person name="Cullen D."/>
            <person name="Dalman K."/>
            <person name="Deflorio G."/>
            <person name="van Diepen L.T."/>
            <person name="Dunand C."/>
            <person name="Duplessis S."/>
            <person name="Durling M."/>
            <person name="Gonthier P."/>
            <person name="Grimwood J."/>
            <person name="Fossdal C.G."/>
            <person name="Hansson D."/>
            <person name="Henrissat B."/>
            <person name="Hietala A."/>
            <person name="Himmelstrand K."/>
            <person name="Hoffmeister D."/>
            <person name="Hogberg N."/>
            <person name="James T.Y."/>
            <person name="Karlsson M."/>
            <person name="Kohler A."/>
            <person name="Kues U."/>
            <person name="Lee Y.H."/>
            <person name="Lin Y.C."/>
            <person name="Lind M."/>
            <person name="Lindquist E."/>
            <person name="Lombard V."/>
            <person name="Lucas S."/>
            <person name="Lunden K."/>
            <person name="Morin E."/>
            <person name="Murat C."/>
            <person name="Park J."/>
            <person name="Raffaello T."/>
            <person name="Rouze P."/>
            <person name="Salamov A."/>
            <person name="Schmutz J."/>
            <person name="Solheim H."/>
            <person name="Stahlberg J."/>
            <person name="Velez H."/>
            <person name="de Vries R.P."/>
            <person name="Wiebenga A."/>
            <person name="Woodward S."/>
            <person name="Yakovlev I."/>
            <person name="Garbelotto M."/>
            <person name="Martin F."/>
            <person name="Grigoriev I.V."/>
            <person name="Stenlid J."/>
        </authorList>
    </citation>
    <scope>NUCLEOTIDE SEQUENCE [LARGE SCALE GENOMIC DNA]</scope>
    <source>
        <strain evidence="2 3">TC 32-1</strain>
    </source>
</reference>
<dbReference type="RefSeq" id="XP_009544367.1">
    <property type="nucleotide sequence ID" value="XM_009546072.1"/>
</dbReference>
<keyword evidence="1" id="KW-0472">Membrane</keyword>
<evidence type="ECO:0000313" key="3">
    <source>
        <dbReference type="Proteomes" id="UP000030671"/>
    </source>
</evidence>
<feature type="transmembrane region" description="Helical" evidence="1">
    <location>
        <begin position="84"/>
        <end position="105"/>
    </location>
</feature>
<dbReference type="OrthoDB" id="3214103at2759"/>
<protein>
    <submittedName>
        <fullName evidence="2">Uncharacterized protein</fullName>
    </submittedName>
</protein>
<dbReference type="KEGG" id="hir:HETIRDRAFT_116888"/>